<feature type="domain" description="M23ase beta-sheet core" evidence="1">
    <location>
        <begin position="94"/>
        <end position="193"/>
    </location>
</feature>
<dbReference type="Pfam" id="PF01551">
    <property type="entry name" value="Peptidase_M23"/>
    <property type="match status" value="1"/>
</dbReference>
<evidence type="ECO:0000259" key="1">
    <source>
        <dbReference type="Pfam" id="PF01551"/>
    </source>
</evidence>
<evidence type="ECO:0000313" key="2">
    <source>
        <dbReference type="EMBL" id="MCC2126078.1"/>
    </source>
</evidence>
<comment type="caution">
    <text evidence="2">The sequence shown here is derived from an EMBL/GenBank/DDBJ whole genome shotgun (WGS) entry which is preliminary data.</text>
</comment>
<dbReference type="PANTHER" id="PTHR21666:SF268">
    <property type="entry name" value="PEPTIDASE M23 DOMAIN-CONTAINING PROTEIN"/>
    <property type="match status" value="1"/>
</dbReference>
<accession>A0AAE3D9S2</accession>
<dbReference type="InterPro" id="IPR016047">
    <property type="entry name" value="M23ase_b-sheet_dom"/>
</dbReference>
<dbReference type="AlphaFoldDB" id="A0AAE3D9S2"/>
<dbReference type="GO" id="GO:0004222">
    <property type="term" value="F:metalloendopeptidase activity"/>
    <property type="evidence" value="ECO:0007669"/>
    <property type="project" value="TreeGrafter"/>
</dbReference>
<dbReference type="RefSeq" id="WP_308459247.1">
    <property type="nucleotide sequence ID" value="NZ_JAJEPS010000006.1"/>
</dbReference>
<dbReference type="InterPro" id="IPR050570">
    <property type="entry name" value="Cell_wall_metabolism_enzyme"/>
</dbReference>
<dbReference type="PANTHER" id="PTHR21666">
    <property type="entry name" value="PEPTIDASE-RELATED"/>
    <property type="match status" value="1"/>
</dbReference>
<dbReference type="Gene3D" id="2.70.70.10">
    <property type="entry name" value="Glucose Permease (Domain IIA)"/>
    <property type="match status" value="1"/>
</dbReference>
<name>A0AAE3D9S2_9FIRM</name>
<protein>
    <submittedName>
        <fullName evidence="2">M23 family metallopeptidase</fullName>
    </submittedName>
</protein>
<dbReference type="SUPFAM" id="SSF51261">
    <property type="entry name" value="Duplicated hybrid motif"/>
    <property type="match status" value="1"/>
</dbReference>
<proteinExistence type="predicted"/>
<sequence>MRISRQHACYLIAILFLCCLIQSEKEWIENLIDRQAGNLSKTTESLLEQYQRQIESVWEELIYFPVPDSALSPNVSVSFQNTWQAERNYGGKRKHEGIDLMADPDKSGYFPIVSMTDGTIEQVGWLEKGGWRIGIRSISGNYYYYAHFHSYIKGWKRGDPVKAGDVLGYMGDTGYGPEGTTGQFPVHLHLGIYLPAAESGELAINPYWMLLYLESQKLSYIY</sequence>
<dbReference type="Proteomes" id="UP001198220">
    <property type="component" value="Unassembled WGS sequence"/>
</dbReference>
<keyword evidence="3" id="KW-1185">Reference proteome</keyword>
<organism evidence="2 3">
    <name type="scientific">Hominiventricola filiformis</name>
    <dbReference type="NCBI Taxonomy" id="2885352"/>
    <lineage>
        <taxon>Bacteria</taxon>
        <taxon>Bacillati</taxon>
        <taxon>Bacillota</taxon>
        <taxon>Clostridia</taxon>
        <taxon>Lachnospirales</taxon>
        <taxon>Lachnospiraceae</taxon>
        <taxon>Hominiventricola</taxon>
    </lineage>
</organism>
<dbReference type="InterPro" id="IPR011055">
    <property type="entry name" value="Dup_hybrid_motif"/>
</dbReference>
<evidence type="ECO:0000313" key="3">
    <source>
        <dbReference type="Proteomes" id="UP001198220"/>
    </source>
</evidence>
<gene>
    <name evidence="2" type="ORF">LKD36_07795</name>
</gene>
<reference evidence="2 3" key="1">
    <citation type="submission" date="2021-10" db="EMBL/GenBank/DDBJ databases">
        <title>Anaerobic single-cell dispensing facilitates the cultivation of human gut bacteria.</title>
        <authorList>
            <person name="Afrizal A."/>
        </authorList>
    </citation>
    <scope>NUCLEOTIDE SEQUENCE [LARGE SCALE GENOMIC DNA]</scope>
    <source>
        <strain evidence="2 3">CLA-AA-H276</strain>
    </source>
</reference>
<dbReference type="EMBL" id="JAJEPS010000006">
    <property type="protein sequence ID" value="MCC2126078.1"/>
    <property type="molecule type" value="Genomic_DNA"/>
</dbReference>
<dbReference type="CDD" id="cd12797">
    <property type="entry name" value="M23_peptidase"/>
    <property type="match status" value="1"/>
</dbReference>